<sequence>VLGNPRAYAESNSINEVLPLEVQLDLHMSELGRLLLINDNVGI</sequence>
<dbReference type="AlphaFoldDB" id="A0A382FGL6"/>
<organism evidence="1">
    <name type="scientific">marine metagenome</name>
    <dbReference type="NCBI Taxonomy" id="408172"/>
    <lineage>
        <taxon>unclassified sequences</taxon>
        <taxon>metagenomes</taxon>
        <taxon>ecological metagenomes</taxon>
    </lineage>
</organism>
<name>A0A382FGL6_9ZZZZ</name>
<feature type="non-terminal residue" evidence="1">
    <location>
        <position position="43"/>
    </location>
</feature>
<reference evidence="1" key="1">
    <citation type="submission" date="2018-05" db="EMBL/GenBank/DDBJ databases">
        <authorList>
            <person name="Lanie J.A."/>
            <person name="Ng W.-L."/>
            <person name="Kazmierczak K.M."/>
            <person name="Andrzejewski T.M."/>
            <person name="Davidsen T.M."/>
            <person name="Wayne K.J."/>
            <person name="Tettelin H."/>
            <person name="Glass J.I."/>
            <person name="Rusch D."/>
            <person name="Podicherti R."/>
            <person name="Tsui H.-C.T."/>
            <person name="Winkler M.E."/>
        </authorList>
    </citation>
    <scope>NUCLEOTIDE SEQUENCE</scope>
</reference>
<feature type="non-terminal residue" evidence="1">
    <location>
        <position position="1"/>
    </location>
</feature>
<proteinExistence type="predicted"/>
<dbReference type="EMBL" id="UINC01049457">
    <property type="protein sequence ID" value="SVB61267.1"/>
    <property type="molecule type" value="Genomic_DNA"/>
</dbReference>
<evidence type="ECO:0000313" key="1">
    <source>
        <dbReference type="EMBL" id="SVB61267.1"/>
    </source>
</evidence>
<accession>A0A382FGL6</accession>
<gene>
    <name evidence="1" type="ORF">METZ01_LOCUS214121</name>
</gene>
<protein>
    <submittedName>
        <fullName evidence="1">Uncharacterized protein</fullName>
    </submittedName>
</protein>